<evidence type="ECO:0000313" key="2">
    <source>
        <dbReference type="EMBL" id="MEQ2167025.1"/>
    </source>
</evidence>
<keyword evidence="3" id="KW-1185">Reference proteome</keyword>
<proteinExistence type="predicted"/>
<dbReference type="EMBL" id="JAHRIO010029439">
    <property type="protein sequence ID" value="MEQ2167025.1"/>
    <property type="molecule type" value="Genomic_DNA"/>
</dbReference>
<evidence type="ECO:0000313" key="3">
    <source>
        <dbReference type="Proteomes" id="UP001476798"/>
    </source>
</evidence>
<organism evidence="2 3">
    <name type="scientific">Goodea atripinnis</name>
    <dbReference type="NCBI Taxonomy" id="208336"/>
    <lineage>
        <taxon>Eukaryota</taxon>
        <taxon>Metazoa</taxon>
        <taxon>Chordata</taxon>
        <taxon>Craniata</taxon>
        <taxon>Vertebrata</taxon>
        <taxon>Euteleostomi</taxon>
        <taxon>Actinopterygii</taxon>
        <taxon>Neopterygii</taxon>
        <taxon>Teleostei</taxon>
        <taxon>Neoteleostei</taxon>
        <taxon>Acanthomorphata</taxon>
        <taxon>Ovalentaria</taxon>
        <taxon>Atherinomorphae</taxon>
        <taxon>Cyprinodontiformes</taxon>
        <taxon>Goodeidae</taxon>
        <taxon>Goodea</taxon>
    </lineage>
</organism>
<reference evidence="2 3" key="1">
    <citation type="submission" date="2021-06" db="EMBL/GenBank/DDBJ databases">
        <authorList>
            <person name="Palmer J.M."/>
        </authorList>
    </citation>
    <scope>NUCLEOTIDE SEQUENCE [LARGE SCALE GENOMIC DNA]</scope>
    <source>
        <strain evidence="2 3">GA_2019</strain>
        <tissue evidence="2">Muscle</tissue>
    </source>
</reference>
<gene>
    <name evidence="2" type="ORF">GOODEAATRI_034589</name>
</gene>
<name>A0ABV0N6U2_9TELE</name>
<dbReference type="Proteomes" id="UP001476798">
    <property type="component" value="Unassembled WGS sequence"/>
</dbReference>
<protein>
    <submittedName>
        <fullName evidence="2">Uncharacterized protein</fullName>
    </submittedName>
</protein>
<accession>A0ABV0N6U2</accession>
<evidence type="ECO:0000256" key="1">
    <source>
        <dbReference type="SAM" id="SignalP"/>
    </source>
</evidence>
<sequence>RTPLTRNTSKRGSVIFFCISLLLCGDVQVNPGPVAPLKHQVSLYNLHHLIPFHQEYKVTLRQFGQITNKFILPAICHRSTDYRDSKTKRDKIISNGKSPRFSCGILIPNQRGSLEDT</sequence>
<feature type="non-terminal residue" evidence="2">
    <location>
        <position position="1"/>
    </location>
</feature>
<comment type="caution">
    <text evidence="2">The sequence shown here is derived from an EMBL/GenBank/DDBJ whole genome shotgun (WGS) entry which is preliminary data.</text>
</comment>
<feature type="signal peptide" evidence="1">
    <location>
        <begin position="1"/>
        <end position="29"/>
    </location>
</feature>
<feature type="chain" id="PRO_5046592513" evidence="1">
    <location>
        <begin position="30"/>
        <end position="117"/>
    </location>
</feature>
<keyword evidence="1" id="KW-0732">Signal</keyword>